<dbReference type="KEGG" id="cvr:CHLNCDRAFT_139117"/>
<feature type="signal peptide" evidence="8">
    <location>
        <begin position="1"/>
        <end position="22"/>
    </location>
</feature>
<dbReference type="InParanoid" id="E1ZPH3"/>
<keyword evidence="3 7" id="KW-0812">Transmembrane</keyword>
<sequence length="257" mass="28541">MKPGACWLAAAALLLVASSADALAWRLFAGREECITEIMPDYQWEMVKNKEQTPEHTHVLVDLGFVITSRYGTEANKAAVDFNVYGPTGNSVHKEDAVSETEIAGKPHTMTAEGGQGPWRACFRVSKGQILRPSVIVKISYFTVNSMSLVGTSFEWQRNAAAGGESPPALDPKHLGTVEQVEEVTQGLQRLDYYLMNVTNEQRYLYARTVRHLRTAQSTHARALGYMLLICGTIVLASFVQVMGVRMMFKSNRRLII</sequence>
<evidence type="ECO:0000313" key="11">
    <source>
        <dbReference type="Proteomes" id="UP000008141"/>
    </source>
</evidence>
<organism evidence="11">
    <name type="scientific">Chlorella variabilis</name>
    <name type="common">Green alga</name>
    <dbReference type="NCBI Taxonomy" id="554065"/>
    <lineage>
        <taxon>Eukaryota</taxon>
        <taxon>Viridiplantae</taxon>
        <taxon>Chlorophyta</taxon>
        <taxon>core chlorophytes</taxon>
        <taxon>Trebouxiophyceae</taxon>
        <taxon>Chlorellales</taxon>
        <taxon>Chlorellaceae</taxon>
        <taxon>Chlorella clade</taxon>
        <taxon>Chlorella</taxon>
    </lineage>
</organism>
<protein>
    <recommendedName>
        <fullName evidence="9">GOLD domain-containing protein</fullName>
    </recommendedName>
</protein>
<dbReference type="OrthoDB" id="1929172at2759"/>
<evidence type="ECO:0000256" key="6">
    <source>
        <dbReference type="ARBA" id="ARBA00023136"/>
    </source>
</evidence>
<feature type="chain" id="PRO_5003156532" description="GOLD domain-containing protein" evidence="8">
    <location>
        <begin position="23"/>
        <end position="257"/>
    </location>
</feature>
<dbReference type="EMBL" id="GL433857">
    <property type="protein sequence ID" value="EFN52323.1"/>
    <property type="molecule type" value="Genomic_DNA"/>
</dbReference>
<evidence type="ECO:0000259" key="9">
    <source>
        <dbReference type="SMART" id="SM01190"/>
    </source>
</evidence>
<evidence type="ECO:0000313" key="10">
    <source>
        <dbReference type="EMBL" id="EFN52323.1"/>
    </source>
</evidence>
<comment type="subcellular location">
    <subcellularLocation>
        <location evidence="1">Membrane</location>
        <topology evidence="1">Single-pass type I membrane protein</topology>
    </subcellularLocation>
</comment>
<comment type="similarity">
    <text evidence="2">Belongs to the EMP24/GP25L family.</text>
</comment>
<evidence type="ECO:0000256" key="1">
    <source>
        <dbReference type="ARBA" id="ARBA00004479"/>
    </source>
</evidence>
<dbReference type="STRING" id="554065.E1ZPH3"/>
<keyword evidence="6 7" id="KW-0472">Membrane</keyword>
<evidence type="ECO:0000256" key="3">
    <source>
        <dbReference type="ARBA" id="ARBA00022692"/>
    </source>
</evidence>
<keyword evidence="4 8" id="KW-0732">Signal</keyword>
<dbReference type="Pfam" id="PF01105">
    <property type="entry name" value="EMP24_GP25L"/>
    <property type="match status" value="1"/>
</dbReference>
<feature type="domain" description="GOLD" evidence="9">
    <location>
        <begin position="22"/>
        <end position="250"/>
    </location>
</feature>
<evidence type="ECO:0000256" key="4">
    <source>
        <dbReference type="ARBA" id="ARBA00022729"/>
    </source>
</evidence>
<dbReference type="InterPro" id="IPR009038">
    <property type="entry name" value="GOLD_dom"/>
</dbReference>
<evidence type="ECO:0000256" key="2">
    <source>
        <dbReference type="ARBA" id="ARBA00007104"/>
    </source>
</evidence>
<keyword evidence="11" id="KW-1185">Reference proteome</keyword>
<evidence type="ECO:0000256" key="7">
    <source>
        <dbReference type="SAM" id="Phobius"/>
    </source>
</evidence>
<dbReference type="SMART" id="SM01190">
    <property type="entry name" value="EMP24_GP25L"/>
    <property type="match status" value="1"/>
</dbReference>
<name>E1ZPH3_CHLVA</name>
<dbReference type="AlphaFoldDB" id="E1ZPH3"/>
<gene>
    <name evidence="10" type="ORF">CHLNCDRAFT_139117</name>
</gene>
<accession>E1ZPH3</accession>
<dbReference type="GeneID" id="17351787"/>
<dbReference type="InterPro" id="IPR015720">
    <property type="entry name" value="Emp24-like"/>
</dbReference>
<keyword evidence="5 7" id="KW-1133">Transmembrane helix</keyword>
<dbReference type="RefSeq" id="XP_005844425.1">
    <property type="nucleotide sequence ID" value="XM_005844363.1"/>
</dbReference>
<evidence type="ECO:0000256" key="5">
    <source>
        <dbReference type="ARBA" id="ARBA00022989"/>
    </source>
</evidence>
<reference evidence="10 11" key="1">
    <citation type="journal article" date="2010" name="Plant Cell">
        <title>The Chlorella variabilis NC64A genome reveals adaptation to photosymbiosis, coevolution with viruses, and cryptic sex.</title>
        <authorList>
            <person name="Blanc G."/>
            <person name="Duncan G."/>
            <person name="Agarkova I."/>
            <person name="Borodovsky M."/>
            <person name="Gurnon J."/>
            <person name="Kuo A."/>
            <person name="Lindquist E."/>
            <person name="Lucas S."/>
            <person name="Pangilinan J."/>
            <person name="Polle J."/>
            <person name="Salamov A."/>
            <person name="Terry A."/>
            <person name="Yamada T."/>
            <person name="Dunigan D.D."/>
            <person name="Grigoriev I.V."/>
            <person name="Claverie J.M."/>
            <person name="Van Etten J.L."/>
        </authorList>
    </citation>
    <scope>NUCLEOTIDE SEQUENCE [LARGE SCALE GENOMIC DNA]</scope>
    <source>
        <strain evidence="10 11">NC64A</strain>
    </source>
</reference>
<feature type="transmembrane region" description="Helical" evidence="7">
    <location>
        <begin position="223"/>
        <end position="245"/>
    </location>
</feature>
<dbReference type="GO" id="GO:0016020">
    <property type="term" value="C:membrane"/>
    <property type="evidence" value="ECO:0007669"/>
    <property type="project" value="UniProtKB-SubCell"/>
</dbReference>
<dbReference type="Proteomes" id="UP000008141">
    <property type="component" value="Unassembled WGS sequence"/>
</dbReference>
<dbReference type="PANTHER" id="PTHR22811">
    <property type="entry name" value="TRANSMEMBRANE EMP24 DOMAIN-CONTAINING PROTEIN"/>
    <property type="match status" value="1"/>
</dbReference>
<proteinExistence type="inferred from homology"/>
<evidence type="ECO:0000256" key="8">
    <source>
        <dbReference type="SAM" id="SignalP"/>
    </source>
</evidence>